<evidence type="ECO:0000313" key="5">
    <source>
        <dbReference type="Proteomes" id="UP001595444"/>
    </source>
</evidence>
<dbReference type="Gene3D" id="3.40.50.2300">
    <property type="match status" value="1"/>
</dbReference>
<dbReference type="Pfam" id="PF00072">
    <property type="entry name" value="Response_reg"/>
    <property type="match status" value="1"/>
</dbReference>
<gene>
    <name evidence="4" type="ORF">ACFOKA_10925</name>
</gene>
<comment type="caution">
    <text evidence="4">The sequence shown here is derived from an EMBL/GenBank/DDBJ whole genome shotgun (WGS) entry which is preliminary data.</text>
</comment>
<dbReference type="PANTHER" id="PTHR44591:SF23">
    <property type="entry name" value="CHEY SUBFAMILY"/>
    <property type="match status" value="1"/>
</dbReference>
<protein>
    <submittedName>
        <fullName evidence="4">Response regulator</fullName>
    </submittedName>
</protein>
<reference evidence="5" key="1">
    <citation type="journal article" date="2019" name="Int. J. Syst. Evol. Microbiol.">
        <title>The Global Catalogue of Microorganisms (GCM) 10K type strain sequencing project: providing services to taxonomists for standard genome sequencing and annotation.</title>
        <authorList>
            <consortium name="The Broad Institute Genomics Platform"/>
            <consortium name="The Broad Institute Genome Sequencing Center for Infectious Disease"/>
            <person name="Wu L."/>
            <person name="Ma J."/>
        </authorList>
    </citation>
    <scope>NUCLEOTIDE SEQUENCE [LARGE SCALE GENOMIC DNA]</scope>
    <source>
        <strain evidence="5">KCTC 62164</strain>
    </source>
</reference>
<proteinExistence type="predicted"/>
<dbReference type="SMART" id="SM00448">
    <property type="entry name" value="REC"/>
    <property type="match status" value="1"/>
</dbReference>
<dbReference type="Proteomes" id="UP001595444">
    <property type="component" value="Unassembled WGS sequence"/>
</dbReference>
<dbReference type="InterPro" id="IPR050595">
    <property type="entry name" value="Bact_response_regulator"/>
</dbReference>
<keyword evidence="1 2" id="KW-0597">Phosphoprotein</keyword>
<evidence type="ECO:0000259" key="3">
    <source>
        <dbReference type="PROSITE" id="PS50110"/>
    </source>
</evidence>
<accession>A0ABV7D5E2</accession>
<name>A0ABV7D5E2_9PROT</name>
<dbReference type="PANTHER" id="PTHR44591">
    <property type="entry name" value="STRESS RESPONSE REGULATOR PROTEIN 1"/>
    <property type="match status" value="1"/>
</dbReference>
<organism evidence="4 5">
    <name type="scientific">Kordiimonas pumila</name>
    <dbReference type="NCBI Taxonomy" id="2161677"/>
    <lineage>
        <taxon>Bacteria</taxon>
        <taxon>Pseudomonadati</taxon>
        <taxon>Pseudomonadota</taxon>
        <taxon>Alphaproteobacteria</taxon>
        <taxon>Kordiimonadales</taxon>
        <taxon>Kordiimonadaceae</taxon>
        <taxon>Kordiimonas</taxon>
    </lineage>
</organism>
<feature type="modified residue" description="4-aspartylphosphate" evidence="2">
    <location>
        <position position="52"/>
    </location>
</feature>
<dbReference type="PROSITE" id="PS50110">
    <property type="entry name" value="RESPONSE_REGULATORY"/>
    <property type="match status" value="1"/>
</dbReference>
<sequence>MANICLIEDDGMIRDSLKRILEKMGHSVTIAINGREGLNAVDKMPFEVVITDIIMPEVEGIEVIRTVKEKSPKTRIIAMSGGGRVGNTDFLKVAKNLGADEIVYKPVTKTEFLNALNGCLRG</sequence>
<keyword evidence="5" id="KW-1185">Reference proteome</keyword>
<dbReference type="SUPFAM" id="SSF52172">
    <property type="entry name" value="CheY-like"/>
    <property type="match status" value="1"/>
</dbReference>
<feature type="domain" description="Response regulatory" evidence="3">
    <location>
        <begin position="3"/>
        <end position="120"/>
    </location>
</feature>
<dbReference type="EMBL" id="JBHRSL010000010">
    <property type="protein sequence ID" value="MFC3052413.1"/>
    <property type="molecule type" value="Genomic_DNA"/>
</dbReference>
<evidence type="ECO:0000256" key="1">
    <source>
        <dbReference type="ARBA" id="ARBA00022553"/>
    </source>
</evidence>
<evidence type="ECO:0000256" key="2">
    <source>
        <dbReference type="PROSITE-ProRule" id="PRU00169"/>
    </source>
</evidence>
<dbReference type="InterPro" id="IPR001789">
    <property type="entry name" value="Sig_transdc_resp-reg_receiver"/>
</dbReference>
<evidence type="ECO:0000313" key="4">
    <source>
        <dbReference type="EMBL" id="MFC3052413.1"/>
    </source>
</evidence>
<dbReference type="InterPro" id="IPR011006">
    <property type="entry name" value="CheY-like_superfamily"/>
</dbReference>
<dbReference type="RefSeq" id="WP_194213922.1">
    <property type="nucleotide sequence ID" value="NZ_CP061205.1"/>
</dbReference>